<dbReference type="AlphaFoldDB" id="A0A2P2J9G6"/>
<proteinExistence type="predicted"/>
<name>A0A2P2J9G6_RHIMU</name>
<protein>
    <submittedName>
        <fullName evidence="1">Uncharacterized protein</fullName>
    </submittedName>
</protein>
<evidence type="ECO:0000313" key="1">
    <source>
        <dbReference type="EMBL" id="MBW90108.1"/>
    </source>
</evidence>
<sequence length="45" mass="5195">MLLALHFRATLQSTSSKLQSFCWNTIMKSTQNTWCDRLTAQLGYV</sequence>
<dbReference type="EMBL" id="GGEC01009625">
    <property type="protein sequence ID" value="MBW90108.1"/>
    <property type="molecule type" value="Transcribed_RNA"/>
</dbReference>
<organism evidence="1">
    <name type="scientific">Rhizophora mucronata</name>
    <name type="common">Asiatic mangrove</name>
    <dbReference type="NCBI Taxonomy" id="61149"/>
    <lineage>
        <taxon>Eukaryota</taxon>
        <taxon>Viridiplantae</taxon>
        <taxon>Streptophyta</taxon>
        <taxon>Embryophyta</taxon>
        <taxon>Tracheophyta</taxon>
        <taxon>Spermatophyta</taxon>
        <taxon>Magnoliopsida</taxon>
        <taxon>eudicotyledons</taxon>
        <taxon>Gunneridae</taxon>
        <taxon>Pentapetalae</taxon>
        <taxon>rosids</taxon>
        <taxon>fabids</taxon>
        <taxon>Malpighiales</taxon>
        <taxon>Rhizophoraceae</taxon>
        <taxon>Rhizophora</taxon>
    </lineage>
</organism>
<reference evidence="1" key="1">
    <citation type="submission" date="2018-02" db="EMBL/GenBank/DDBJ databases">
        <title>Rhizophora mucronata_Transcriptome.</title>
        <authorList>
            <person name="Meera S.P."/>
            <person name="Sreeshan A."/>
            <person name="Augustine A."/>
        </authorList>
    </citation>
    <scope>NUCLEOTIDE SEQUENCE</scope>
    <source>
        <tissue evidence="1">Leaf</tissue>
    </source>
</reference>
<accession>A0A2P2J9G6</accession>